<name>A0A1I1XUG4_9RHOB</name>
<dbReference type="STRING" id="74348.SAMN04488523_10528"/>
<proteinExistence type="inferred from homology"/>
<evidence type="ECO:0000259" key="4">
    <source>
        <dbReference type="Pfam" id="PF00456"/>
    </source>
</evidence>
<evidence type="ECO:0000256" key="1">
    <source>
        <dbReference type="ARBA" id="ARBA00001964"/>
    </source>
</evidence>
<accession>A0A1I1XUG4</accession>
<dbReference type="Pfam" id="PF00456">
    <property type="entry name" value="Transketolase_N"/>
    <property type="match status" value="1"/>
</dbReference>
<dbReference type="RefSeq" id="WP_093923298.1">
    <property type="nucleotide sequence ID" value="NZ_FOMW01000005.1"/>
</dbReference>
<reference evidence="5 6" key="1">
    <citation type="submission" date="2016-10" db="EMBL/GenBank/DDBJ databases">
        <authorList>
            <person name="de Groot N.N."/>
        </authorList>
    </citation>
    <scope>NUCLEOTIDE SEQUENCE [LARGE SCALE GENOMIC DNA]</scope>
    <source>
        <strain evidence="5 6">DSM 11443</strain>
    </source>
</reference>
<keyword evidence="6" id="KW-1185">Reference proteome</keyword>
<evidence type="ECO:0000256" key="2">
    <source>
        <dbReference type="ARBA" id="ARBA00007131"/>
    </source>
</evidence>
<dbReference type="CDD" id="cd02012">
    <property type="entry name" value="TPP_TK"/>
    <property type="match status" value="1"/>
</dbReference>
<keyword evidence="3" id="KW-0786">Thiamine pyrophosphate</keyword>
<dbReference type="PANTHER" id="PTHR47514:SF1">
    <property type="entry name" value="TRANSKETOLASE N-TERMINAL SECTION-RELATED"/>
    <property type="match status" value="1"/>
</dbReference>
<comment type="cofactor">
    <cofactor evidence="1">
        <name>thiamine diphosphate</name>
        <dbReference type="ChEBI" id="CHEBI:58937"/>
    </cofactor>
</comment>
<dbReference type="Gene3D" id="3.40.50.970">
    <property type="match status" value="1"/>
</dbReference>
<dbReference type="InterPro" id="IPR005474">
    <property type="entry name" value="Transketolase_N"/>
</dbReference>
<evidence type="ECO:0000256" key="3">
    <source>
        <dbReference type="ARBA" id="ARBA00023052"/>
    </source>
</evidence>
<sequence>MTTAPRNVTLAVLKDRAKFIRKETVRLSRIAGAGHYSSTFSCAELLSVLYYDQMSIEPAQPDWPERDRFVMSKGHAAIGLYPVLADLGYFDPSELDTYTRLGSNYGDHPDMKKVRGLDFSSGSLGHGLSVGVGMALAARMTKRAYRTYVMLGDGELSEGQIWEAANCAGHYKLDNLVAIVDRNGLSIDGHTEDIMSVEPLDKRFEAFGWDVQRIDGHDLGAIQTAFAALATTTSGKPQLIIADTVKGRGVARMEMSLDWHVGNLVGEDYDDVMAELDAGLKPFEPEAAL</sequence>
<comment type="similarity">
    <text evidence="2">Belongs to the transketolase family.</text>
</comment>
<organism evidence="5 6">
    <name type="scientific">Sulfitobacter brevis</name>
    <dbReference type="NCBI Taxonomy" id="74348"/>
    <lineage>
        <taxon>Bacteria</taxon>
        <taxon>Pseudomonadati</taxon>
        <taxon>Pseudomonadota</taxon>
        <taxon>Alphaproteobacteria</taxon>
        <taxon>Rhodobacterales</taxon>
        <taxon>Roseobacteraceae</taxon>
        <taxon>Sulfitobacter</taxon>
    </lineage>
</organism>
<dbReference type="EMBL" id="FOMW01000005">
    <property type="protein sequence ID" value="SFE10934.1"/>
    <property type="molecule type" value="Genomic_DNA"/>
</dbReference>
<dbReference type="PANTHER" id="PTHR47514">
    <property type="entry name" value="TRANSKETOLASE N-TERMINAL SECTION-RELATED"/>
    <property type="match status" value="1"/>
</dbReference>
<dbReference type="InterPro" id="IPR029061">
    <property type="entry name" value="THDP-binding"/>
</dbReference>
<gene>
    <name evidence="5" type="ORF">SAMN04488523_10528</name>
</gene>
<dbReference type="AlphaFoldDB" id="A0A1I1XUG4"/>
<feature type="domain" description="Transketolase N-terminal" evidence="4">
    <location>
        <begin position="20"/>
        <end position="273"/>
    </location>
</feature>
<dbReference type="SUPFAM" id="SSF52518">
    <property type="entry name" value="Thiamin diphosphate-binding fold (THDP-binding)"/>
    <property type="match status" value="1"/>
</dbReference>
<dbReference type="Proteomes" id="UP000198977">
    <property type="component" value="Unassembled WGS sequence"/>
</dbReference>
<evidence type="ECO:0000313" key="6">
    <source>
        <dbReference type="Proteomes" id="UP000198977"/>
    </source>
</evidence>
<protein>
    <submittedName>
        <fullName evidence="5">Transketolase</fullName>
    </submittedName>
</protein>
<evidence type="ECO:0000313" key="5">
    <source>
        <dbReference type="EMBL" id="SFE10934.1"/>
    </source>
</evidence>
<dbReference type="OrthoDB" id="9773339at2"/>